<evidence type="ECO:0000313" key="9">
    <source>
        <dbReference type="Proteomes" id="UP000033999"/>
    </source>
</evidence>
<dbReference type="GO" id="GO:0071555">
    <property type="term" value="P:cell wall organization"/>
    <property type="evidence" value="ECO:0007669"/>
    <property type="project" value="UniProtKB-KW"/>
</dbReference>
<feature type="transmembrane region" description="Helical" evidence="6">
    <location>
        <begin position="16"/>
        <end position="41"/>
    </location>
</feature>
<dbReference type="EMBL" id="LCKX01000004">
    <property type="protein sequence ID" value="KKU07916.1"/>
    <property type="molecule type" value="Genomic_DNA"/>
</dbReference>
<dbReference type="InterPro" id="IPR038063">
    <property type="entry name" value="Transpep_catalytic_dom"/>
</dbReference>
<evidence type="ECO:0000256" key="4">
    <source>
        <dbReference type="ARBA" id="ARBA00022984"/>
    </source>
</evidence>
<evidence type="ECO:0000256" key="1">
    <source>
        <dbReference type="ARBA" id="ARBA00004752"/>
    </source>
</evidence>
<dbReference type="GO" id="GO:0008360">
    <property type="term" value="P:regulation of cell shape"/>
    <property type="evidence" value="ECO:0007669"/>
    <property type="project" value="UniProtKB-KW"/>
</dbReference>
<dbReference type="CDD" id="cd16913">
    <property type="entry name" value="YkuD_like"/>
    <property type="match status" value="1"/>
</dbReference>
<keyword evidence="6" id="KW-0812">Transmembrane</keyword>
<reference evidence="8 9" key="1">
    <citation type="journal article" date="2015" name="Nature">
        <title>rRNA introns, odd ribosomes, and small enigmatic genomes across a large radiation of phyla.</title>
        <authorList>
            <person name="Brown C.T."/>
            <person name="Hug L.A."/>
            <person name="Thomas B.C."/>
            <person name="Sharon I."/>
            <person name="Castelle C.J."/>
            <person name="Singh A."/>
            <person name="Wilkins M.J."/>
            <person name="Williams K.H."/>
            <person name="Banfield J.F."/>
        </authorList>
    </citation>
    <scope>NUCLEOTIDE SEQUENCE [LARGE SCALE GENOMIC DNA]</scope>
</reference>
<accession>A0A0G1MHQ8</accession>
<dbReference type="UniPathway" id="UPA00219"/>
<dbReference type="Proteomes" id="UP000033999">
    <property type="component" value="Unassembled WGS sequence"/>
</dbReference>
<evidence type="ECO:0000259" key="7">
    <source>
        <dbReference type="Pfam" id="PF03734"/>
    </source>
</evidence>
<keyword evidence="4" id="KW-0573">Peptidoglycan synthesis</keyword>
<dbReference type="SUPFAM" id="SSF141523">
    <property type="entry name" value="L,D-transpeptidase catalytic domain-like"/>
    <property type="match status" value="1"/>
</dbReference>
<proteinExistence type="predicted"/>
<feature type="domain" description="L,D-TPase catalytic" evidence="7">
    <location>
        <begin position="47"/>
        <end position="94"/>
    </location>
</feature>
<name>A0A0G1MHQ8_9BACT</name>
<gene>
    <name evidence="8" type="ORF">UX10_C0004G0044</name>
</gene>
<comment type="pathway">
    <text evidence="1">Cell wall biogenesis; peptidoglycan biosynthesis.</text>
</comment>
<organism evidence="8 9">
    <name type="scientific">Candidatus Magasanikbacteria bacterium GW2011_GWA2_45_39</name>
    <dbReference type="NCBI Taxonomy" id="1619041"/>
    <lineage>
        <taxon>Bacteria</taxon>
        <taxon>Candidatus Magasanikiibacteriota</taxon>
    </lineage>
</organism>
<keyword evidence="3" id="KW-0133">Cell shape</keyword>
<comment type="caution">
    <text evidence="8">The sequence shown here is derived from an EMBL/GenBank/DDBJ whole genome shotgun (WGS) entry which is preliminary data.</text>
</comment>
<evidence type="ECO:0000313" key="8">
    <source>
        <dbReference type="EMBL" id="KKU07916.1"/>
    </source>
</evidence>
<dbReference type="Gene3D" id="2.40.440.10">
    <property type="entry name" value="L,D-transpeptidase catalytic domain-like"/>
    <property type="match status" value="1"/>
</dbReference>
<dbReference type="AlphaFoldDB" id="A0A0G1MHQ8"/>
<dbReference type="GO" id="GO:0016740">
    <property type="term" value="F:transferase activity"/>
    <property type="evidence" value="ECO:0007669"/>
    <property type="project" value="UniProtKB-KW"/>
</dbReference>
<keyword evidence="6" id="KW-1133">Transmembrane helix</keyword>
<keyword evidence="6" id="KW-0472">Membrane</keyword>
<dbReference type="Pfam" id="PF03734">
    <property type="entry name" value="YkuD"/>
    <property type="match status" value="1"/>
</dbReference>
<sequence>MLLTYVHCECIFKDKSAYFCYTVCIMKAPFLLLITVFYNLLFSRSSRDGLGYLIHSAPWRKKFGVRGSHGRVNVTTANMEKLYAWASEKTFIHIF</sequence>
<dbReference type="GO" id="GO:0009252">
    <property type="term" value="P:peptidoglycan biosynthetic process"/>
    <property type="evidence" value="ECO:0007669"/>
    <property type="project" value="UniProtKB-UniPathway"/>
</dbReference>
<evidence type="ECO:0000256" key="3">
    <source>
        <dbReference type="ARBA" id="ARBA00022960"/>
    </source>
</evidence>
<evidence type="ECO:0000256" key="2">
    <source>
        <dbReference type="ARBA" id="ARBA00022679"/>
    </source>
</evidence>
<protein>
    <recommendedName>
        <fullName evidence="7">L,D-TPase catalytic domain-containing protein</fullName>
    </recommendedName>
</protein>
<keyword evidence="2" id="KW-0808">Transferase</keyword>
<evidence type="ECO:0000256" key="6">
    <source>
        <dbReference type="SAM" id="Phobius"/>
    </source>
</evidence>
<keyword evidence="5" id="KW-0961">Cell wall biogenesis/degradation</keyword>
<evidence type="ECO:0000256" key="5">
    <source>
        <dbReference type="ARBA" id="ARBA00023316"/>
    </source>
</evidence>
<dbReference type="InterPro" id="IPR005490">
    <property type="entry name" value="LD_TPept_cat_dom"/>
</dbReference>